<evidence type="ECO:0000313" key="2">
    <source>
        <dbReference type="Proteomes" id="UP000681720"/>
    </source>
</evidence>
<protein>
    <submittedName>
        <fullName evidence="1">Uncharacterized protein</fullName>
    </submittedName>
</protein>
<gene>
    <name evidence="1" type="ORF">GIL414_LOCUS62888</name>
</gene>
<accession>A0A8S3F5U8</accession>
<feature type="non-terminal residue" evidence="1">
    <location>
        <position position="37"/>
    </location>
</feature>
<dbReference type="AlphaFoldDB" id="A0A8S3F5U8"/>
<reference evidence="1" key="1">
    <citation type="submission" date="2021-02" db="EMBL/GenBank/DDBJ databases">
        <authorList>
            <person name="Nowell W R."/>
        </authorList>
    </citation>
    <scope>NUCLEOTIDE SEQUENCE</scope>
</reference>
<comment type="caution">
    <text evidence="1">The sequence shown here is derived from an EMBL/GenBank/DDBJ whole genome shotgun (WGS) entry which is preliminary data.</text>
</comment>
<dbReference type="EMBL" id="CAJOBJ010256752">
    <property type="protein sequence ID" value="CAF5104096.1"/>
    <property type="molecule type" value="Genomic_DNA"/>
</dbReference>
<name>A0A8S3F5U8_9BILA</name>
<proteinExistence type="predicted"/>
<dbReference type="Proteomes" id="UP000681720">
    <property type="component" value="Unassembled WGS sequence"/>
</dbReference>
<sequence length="37" mass="4526">MYLLLPQHPLQSWMDPREQALVVQYLQRSNQTTRQKQ</sequence>
<evidence type="ECO:0000313" key="1">
    <source>
        <dbReference type="EMBL" id="CAF5104096.1"/>
    </source>
</evidence>
<organism evidence="1 2">
    <name type="scientific">Rotaria magnacalcarata</name>
    <dbReference type="NCBI Taxonomy" id="392030"/>
    <lineage>
        <taxon>Eukaryota</taxon>
        <taxon>Metazoa</taxon>
        <taxon>Spiralia</taxon>
        <taxon>Gnathifera</taxon>
        <taxon>Rotifera</taxon>
        <taxon>Eurotatoria</taxon>
        <taxon>Bdelloidea</taxon>
        <taxon>Philodinida</taxon>
        <taxon>Philodinidae</taxon>
        <taxon>Rotaria</taxon>
    </lineage>
</organism>